<evidence type="ECO:0000256" key="1">
    <source>
        <dbReference type="ARBA" id="ARBA00004651"/>
    </source>
</evidence>
<dbReference type="RefSeq" id="WP_231955416.1">
    <property type="nucleotide sequence ID" value="NZ_CACRYJ010000045.1"/>
</dbReference>
<dbReference type="SUPFAM" id="SSF161098">
    <property type="entry name" value="MetI-like"/>
    <property type="match status" value="1"/>
</dbReference>
<sequence length="320" mass="34435">MSTSTMTPRRPGRGKLVKTIPGMSHSQRLRAINGANPPGIPMRSVKGLVLLIACLLVILPFVAVISTSLADQAQINAAGGYVLFPERPTLAAYEAIFRGGVVTRATVVSIGVTLVGSALSVTVVTMLAFALARPGTFGHKPILLMVLFTMLFSAGMIPNYLLVKQLGLLDSYWALILPTLVSGFQVILMRGFFLEVPREIIDAARIDGAGEIRILTRIMVPLSKAALAVIALFTAVGYWNAFFNAVLYMSSAEKWPLQLVLRTYVVDNSSIGIDLPGEYIPPQQSLQMAILVVSLVPICLVYPFLQKHFAKGVVLGAVKG</sequence>
<feature type="domain" description="ABC transmembrane type-1" evidence="8">
    <location>
        <begin position="106"/>
        <end position="301"/>
    </location>
</feature>
<keyword evidence="5 7" id="KW-1133">Transmembrane helix</keyword>
<feature type="transmembrane region" description="Helical" evidence="7">
    <location>
        <begin position="214"/>
        <end position="239"/>
    </location>
</feature>
<comment type="subcellular location">
    <subcellularLocation>
        <location evidence="1 7">Cell membrane</location>
        <topology evidence="1 7">Multi-pass membrane protein</topology>
    </subcellularLocation>
</comment>
<keyword evidence="6 7" id="KW-0472">Membrane</keyword>
<organism evidence="9 10">
    <name type="scientific">Occultella aeris</name>
    <dbReference type="NCBI Taxonomy" id="2761496"/>
    <lineage>
        <taxon>Bacteria</taxon>
        <taxon>Bacillati</taxon>
        <taxon>Actinomycetota</taxon>
        <taxon>Actinomycetes</taxon>
        <taxon>Micrococcales</taxon>
        <taxon>Ruaniaceae</taxon>
        <taxon>Occultella</taxon>
    </lineage>
</organism>
<evidence type="ECO:0000313" key="9">
    <source>
        <dbReference type="EMBL" id="VZO38164.1"/>
    </source>
</evidence>
<name>A0A7M4DLK2_9MICO</name>
<protein>
    <submittedName>
        <fullName evidence="9">L-arabinose transport system permease protein AraQ</fullName>
    </submittedName>
</protein>
<dbReference type="Pfam" id="PF00528">
    <property type="entry name" value="BPD_transp_1"/>
    <property type="match status" value="1"/>
</dbReference>
<accession>A0A7M4DLK2</accession>
<dbReference type="GO" id="GO:0055085">
    <property type="term" value="P:transmembrane transport"/>
    <property type="evidence" value="ECO:0007669"/>
    <property type="project" value="InterPro"/>
</dbReference>
<feature type="transmembrane region" description="Helical" evidence="7">
    <location>
        <begin position="142"/>
        <end position="161"/>
    </location>
</feature>
<dbReference type="GO" id="GO:0005886">
    <property type="term" value="C:plasma membrane"/>
    <property type="evidence" value="ECO:0007669"/>
    <property type="project" value="UniProtKB-SubCell"/>
</dbReference>
<dbReference type="CDD" id="cd06261">
    <property type="entry name" value="TM_PBP2"/>
    <property type="match status" value="1"/>
</dbReference>
<dbReference type="InterPro" id="IPR035906">
    <property type="entry name" value="MetI-like_sf"/>
</dbReference>
<keyword evidence="2 7" id="KW-0813">Transport</keyword>
<dbReference type="EMBL" id="CACRYJ010000045">
    <property type="protein sequence ID" value="VZO38164.1"/>
    <property type="molecule type" value="Genomic_DNA"/>
</dbReference>
<evidence type="ECO:0000256" key="3">
    <source>
        <dbReference type="ARBA" id="ARBA00022475"/>
    </source>
</evidence>
<dbReference type="Proteomes" id="UP000419743">
    <property type="component" value="Unassembled WGS sequence"/>
</dbReference>
<dbReference type="Gene3D" id="1.10.3720.10">
    <property type="entry name" value="MetI-like"/>
    <property type="match status" value="1"/>
</dbReference>
<dbReference type="PANTHER" id="PTHR43744">
    <property type="entry name" value="ABC TRANSPORTER PERMEASE PROTEIN MG189-RELATED-RELATED"/>
    <property type="match status" value="1"/>
</dbReference>
<keyword evidence="3" id="KW-1003">Cell membrane</keyword>
<dbReference type="InterPro" id="IPR000515">
    <property type="entry name" value="MetI-like"/>
</dbReference>
<evidence type="ECO:0000313" key="10">
    <source>
        <dbReference type="Proteomes" id="UP000419743"/>
    </source>
</evidence>
<proteinExistence type="inferred from homology"/>
<keyword evidence="4 7" id="KW-0812">Transmembrane</keyword>
<dbReference type="AlphaFoldDB" id="A0A7M4DLK2"/>
<feature type="transmembrane region" description="Helical" evidence="7">
    <location>
        <begin position="286"/>
        <end position="305"/>
    </location>
</feature>
<feature type="transmembrane region" description="Helical" evidence="7">
    <location>
        <begin position="107"/>
        <end position="130"/>
    </location>
</feature>
<comment type="caution">
    <text evidence="9">The sequence shown here is derived from an EMBL/GenBank/DDBJ whole genome shotgun (WGS) entry which is preliminary data.</text>
</comment>
<evidence type="ECO:0000259" key="8">
    <source>
        <dbReference type="PROSITE" id="PS50928"/>
    </source>
</evidence>
<reference evidence="9 10" key="1">
    <citation type="submission" date="2019-11" db="EMBL/GenBank/DDBJ databases">
        <authorList>
            <person name="Criscuolo A."/>
        </authorList>
    </citation>
    <scope>NUCLEOTIDE SEQUENCE [LARGE SCALE GENOMIC DNA]</scope>
    <source>
        <strain evidence="9">CIP111667</strain>
    </source>
</reference>
<keyword evidence="10" id="KW-1185">Reference proteome</keyword>
<gene>
    <name evidence="9" type="primary">araQ_40</name>
    <name evidence="9" type="ORF">HALOF300_03019</name>
</gene>
<evidence type="ECO:0000256" key="7">
    <source>
        <dbReference type="RuleBase" id="RU363032"/>
    </source>
</evidence>
<feature type="transmembrane region" description="Helical" evidence="7">
    <location>
        <begin position="48"/>
        <end position="70"/>
    </location>
</feature>
<comment type="similarity">
    <text evidence="7">Belongs to the binding-protein-dependent transport system permease family.</text>
</comment>
<dbReference type="PANTHER" id="PTHR43744:SF9">
    <property type="entry name" value="POLYGALACTURONAN_RHAMNOGALACTURONAN TRANSPORT SYSTEM PERMEASE PROTEIN YTCP"/>
    <property type="match status" value="1"/>
</dbReference>
<evidence type="ECO:0000256" key="2">
    <source>
        <dbReference type="ARBA" id="ARBA00022448"/>
    </source>
</evidence>
<dbReference type="PROSITE" id="PS50928">
    <property type="entry name" value="ABC_TM1"/>
    <property type="match status" value="1"/>
</dbReference>
<evidence type="ECO:0000256" key="6">
    <source>
        <dbReference type="ARBA" id="ARBA00023136"/>
    </source>
</evidence>
<evidence type="ECO:0000256" key="4">
    <source>
        <dbReference type="ARBA" id="ARBA00022692"/>
    </source>
</evidence>
<evidence type="ECO:0000256" key="5">
    <source>
        <dbReference type="ARBA" id="ARBA00022989"/>
    </source>
</evidence>
<feature type="transmembrane region" description="Helical" evidence="7">
    <location>
        <begin position="173"/>
        <end position="193"/>
    </location>
</feature>